<keyword evidence="6" id="KW-1185">Reference proteome</keyword>
<dbReference type="Pfam" id="PF22336">
    <property type="entry name" value="RhiE-like_linker"/>
    <property type="match status" value="1"/>
</dbReference>
<dbReference type="SUPFAM" id="SSF53474">
    <property type="entry name" value="alpha/beta-Hydrolases"/>
    <property type="match status" value="1"/>
</dbReference>
<accession>A0ABY9IGI6</accession>
<dbReference type="InterPro" id="IPR020802">
    <property type="entry name" value="TesA-like"/>
</dbReference>
<name>A0ABY9IGI6_9ACTN</name>
<dbReference type="InterPro" id="IPR036736">
    <property type="entry name" value="ACP-like_sf"/>
</dbReference>
<keyword evidence="2" id="KW-0596">Phosphopantetheine</keyword>
<dbReference type="SUPFAM" id="SSF47336">
    <property type="entry name" value="ACP-like"/>
    <property type="match status" value="1"/>
</dbReference>
<evidence type="ECO:0000256" key="3">
    <source>
        <dbReference type="ARBA" id="ARBA00022553"/>
    </source>
</evidence>
<dbReference type="EMBL" id="CP120992">
    <property type="protein sequence ID" value="WLQ45163.1"/>
    <property type="molecule type" value="Genomic_DNA"/>
</dbReference>
<dbReference type="RefSeq" id="WP_306092369.1">
    <property type="nucleotide sequence ID" value="NZ_CP120992.1"/>
</dbReference>
<dbReference type="PANTHER" id="PTHR43775">
    <property type="entry name" value="FATTY ACID SYNTHASE"/>
    <property type="match status" value="1"/>
</dbReference>
<proteinExistence type="predicted"/>
<dbReference type="InterPro" id="IPR054514">
    <property type="entry name" value="RhiE-like_linker"/>
</dbReference>
<dbReference type="InterPro" id="IPR001031">
    <property type="entry name" value="Thioesterase"/>
</dbReference>
<feature type="domain" description="Carrier" evidence="4">
    <location>
        <begin position="214"/>
        <end position="288"/>
    </location>
</feature>
<comment type="subcellular location">
    <subcellularLocation>
        <location evidence="1">Cytoplasm</location>
    </subcellularLocation>
</comment>
<protein>
    <submittedName>
        <fullName evidence="5">Thioesterase domain-containing protein</fullName>
    </submittedName>
</protein>
<dbReference type="PANTHER" id="PTHR43775:SF37">
    <property type="entry name" value="SI:DKEY-61P9.11"/>
    <property type="match status" value="1"/>
</dbReference>
<dbReference type="InterPro" id="IPR006162">
    <property type="entry name" value="Ppantetheine_attach_site"/>
</dbReference>
<evidence type="ECO:0000256" key="2">
    <source>
        <dbReference type="ARBA" id="ARBA00022450"/>
    </source>
</evidence>
<dbReference type="Gene3D" id="3.40.50.1820">
    <property type="entry name" value="alpha/beta hydrolase"/>
    <property type="match status" value="1"/>
</dbReference>
<dbReference type="InterPro" id="IPR029058">
    <property type="entry name" value="AB_hydrolase_fold"/>
</dbReference>
<dbReference type="Proteomes" id="UP001229952">
    <property type="component" value="Chromosome"/>
</dbReference>
<evidence type="ECO:0000313" key="5">
    <source>
        <dbReference type="EMBL" id="WLQ45163.1"/>
    </source>
</evidence>
<dbReference type="SMART" id="SM00824">
    <property type="entry name" value="PKS_TE"/>
    <property type="match status" value="1"/>
</dbReference>
<evidence type="ECO:0000259" key="4">
    <source>
        <dbReference type="PROSITE" id="PS50075"/>
    </source>
</evidence>
<keyword evidence="3" id="KW-0597">Phosphoprotein</keyword>
<dbReference type="Pfam" id="PF00550">
    <property type="entry name" value="PP-binding"/>
    <property type="match status" value="1"/>
</dbReference>
<sequence>MEEYMGAPVAGDADAPASPDTDLVPQVVVLSAPTEDRLRAVASRLLEFLPAQADLSLADLAHTLQRGREAMDCRLALVAGSLKELIAALAHYLDGSEETAPVPLFTGTAGRDASDLDQLLSGPAGDTLVRELLAENHLEKLALLWARGGRVPWSSVPRGGRTPRMLRSLPPYPFDRKRYWVPLPPGPDATTAIAVPAAATAPPAAIAPAADPAAGAADRITVIVAELLGMRADDLDLATPLEDFGFSSIHATQLLQTLQAEVDPLADFSALSECRSTRDLVRRFGSETGAPAAAPARVPEIVHLNTAREGRPVFWFHGGLGGVEVYASITGSIERPFYGVQARGWMTNSDPLHGIPALAEHYVQIIRTVQPEGPYDLGGYSFGGLLAYEVTRRLQEQGATVESIVMVDTYDDSVGDVTMSRTDMLLQQVNALLFAASKPAPEDFATVLVPGRAVDWDQDEDGLLDQMLTLARERGLKGDAQVLRAQVLRNLRVQESYGLLDYDIVPLPRPESVTCFYFRNQSGLFYGEMEPLFSTQEDGAVLDHTVYWAEWQRQLPNFHQIDVDAANHFVMLGDPAALTAVRSFCKLFYAGRRDRRLPVAKAWATRHQKARGTK</sequence>
<dbReference type="Pfam" id="PF00975">
    <property type="entry name" value="Thioesterase"/>
    <property type="match status" value="1"/>
</dbReference>
<reference evidence="5 6" key="1">
    <citation type="submission" date="2023-03" db="EMBL/GenBank/DDBJ databases">
        <title>Isolation and description of six Streptomyces strains from soil environments, able to metabolize different microbial glucans.</title>
        <authorList>
            <person name="Widen T."/>
            <person name="Larsbrink J."/>
        </authorList>
    </citation>
    <scope>NUCLEOTIDE SEQUENCE [LARGE SCALE GENOMIC DNA]</scope>
    <source>
        <strain evidence="5 6">Mut2</strain>
    </source>
</reference>
<evidence type="ECO:0000313" key="6">
    <source>
        <dbReference type="Proteomes" id="UP001229952"/>
    </source>
</evidence>
<dbReference type="Gene3D" id="1.10.1200.10">
    <property type="entry name" value="ACP-like"/>
    <property type="match status" value="1"/>
</dbReference>
<dbReference type="Gene3D" id="3.30.70.3290">
    <property type="match status" value="1"/>
</dbReference>
<dbReference type="PROSITE" id="PS00012">
    <property type="entry name" value="PHOSPHOPANTETHEINE"/>
    <property type="match status" value="1"/>
</dbReference>
<dbReference type="PROSITE" id="PS50075">
    <property type="entry name" value="CARRIER"/>
    <property type="match status" value="1"/>
</dbReference>
<gene>
    <name evidence="5" type="ORF">P8A22_02240</name>
</gene>
<organism evidence="5 6">
    <name type="scientific">Streptomyces laculatispora</name>
    <dbReference type="NCBI Taxonomy" id="887464"/>
    <lineage>
        <taxon>Bacteria</taxon>
        <taxon>Bacillati</taxon>
        <taxon>Actinomycetota</taxon>
        <taxon>Actinomycetes</taxon>
        <taxon>Kitasatosporales</taxon>
        <taxon>Streptomycetaceae</taxon>
        <taxon>Streptomyces</taxon>
    </lineage>
</organism>
<evidence type="ECO:0000256" key="1">
    <source>
        <dbReference type="ARBA" id="ARBA00004496"/>
    </source>
</evidence>
<dbReference type="InterPro" id="IPR009081">
    <property type="entry name" value="PP-bd_ACP"/>
</dbReference>
<dbReference type="InterPro" id="IPR050091">
    <property type="entry name" value="PKS_NRPS_Biosynth_Enz"/>
</dbReference>